<dbReference type="AlphaFoldDB" id="A0A6N6RFD2"/>
<feature type="transmembrane region" description="Helical" evidence="5">
    <location>
        <begin position="29"/>
        <end position="45"/>
    </location>
</feature>
<evidence type="ECO:0000256" key="3">
    <source>
        <dbReference type="ARBA" id="ARBA00022989"/>
    </source>
</evidence>
<keyword evidence="3 5" id="KW-1133">Transmembrane helix</keyword>
<dbReference type="InterPro" id="IPR037185">
    <property type="entry name" value="EmrE-like"/>
</dbReference>
<dbReference type="SUPFAM" id="SSF103481">
    <property type="entry name" value="Multidrug resistance efflux transporter EmrE"/>
    <property type="match status" value="2"/>
</dbReference>
<keyword evidence="8" id="KW-1185">Reference proteome</keyword>
<reference evidence="7 8" key="1">
    <citation type="submission" date="2019-09" db="EMBL/GenBank/DDBJ databases">
        <title>Genomes of family Cryomorphaceae.</title>
        <authorList>
            <person name="Bowman J.P."/>
        </authorList>
    </citation>
    <scope>NUCLEOTIDE SEQUENCE [LARGE SCALE GENOMIC DNA]</scope>
    <source>
        <strain evidence="7 8">LMG 25704</strain>
    </source>
</reference>
<feature type="transmembrane region" description="Helical" evidence="5">
    <location>
        <begin position="57"/>
        <end position="76"/>
    </location>
</feature>
<proteinExistence type="predicted"/>
<feature type="domain" description="EamA" evidence="6">
    <location>
        <begin position="136"/>
        <end position="268"/>
    </location>
</feature>
<comment type="subcellular location">
    <subcellularLocation>
        <location evidence="1">Membrane</location>
        <topology evidence="1">Multi-pass membrane protein</topology>
    </subcellularLocation>
</comment>
<name>A0A6N6RFD2_9FLAO</name>
<feature type="domain" description="EamA" evidence="6">
    <location>
        <begin position="1"/>
        <end position="125"/>
    </location>
</feature>
<dbReference type="EMBL" id="WBVO01000007">
    <property type="protein sequence ID" value="KAB2809860.1"/>
    <property type="molecule type" value="Genomic_DNA"/>
</dbReference>
<evidence type="ECO:0000256" key="1">
    <source>
        <dbReference type="ARBA" id="ARBA00004141"/>
    </source>
</evidence>
<dbReference type="Proteomes" id="UP000468650">
    <property type="component" value="Unassembled WGS sequence"/>
</dbReference>
<evidence type="ECO:0000259" key="6">
    <source>
        <dbReference type="Pfam" id="PF00892"/>
    </source>
</evidence>
<feature type="transmembrane region" description="Helical" evidence="5">
    <location>
        <begin position="166"/>
        <end position="191"/>
    </location>
</feature>
<dbReference type="GO" id="GO:0016020">
    <property type="term" value="C:membrane"/>
    <property type="evidence" value="ECO:0007669"/>
    <property type="project" value="UniProtKB-SubCell"/>
</dbReference>
<keyword evidence="2 5" id="KW-0812">Transmembrane</keyword>
<feature type="transmembrane region" description="Helical" evidence="5">
    <location>
        <begin position="226"/>
        <end position="245"/>
    </location>
</feature>
<organism evidence="7 8">
    <name type="scientific">Phaeocystidibacter luteus</name>
    <dbReference type="NCBI Taxonomy" id="911197"/>
    <lineage>
        <taxon>Bacteria</taxon>
        <taxon>Pseudomonadati</taxon>
        <taxon>Bacteroidota</taxon>
        <taxon>Flavobacteriia</taxon>
        <taxon>Flavobacteriales</taxon>
        <taxon>Phaeocystidibacteraceae</taxon>
        <taxon>Phaeocystidibacter</taxon>
    </lineage>
</organism>
<dbReference type="PANTHER" id="PTHR22911:SF6">
    <property type="entry name" value="SOLUTE CARRIER FAMILY 35 MEMBER G1"/>
    <property type="match status" value="1"/>
</dbReference>
<comment type="caution">
    <text evidence="7">The sequence shown here is derived from an EMBL/GenBank/DDBJ whole genome shotgun (WGS) entry which is preliminary data.</text>
</comment>
<feature type="transmembrane region" description="Helical" evidence="5">
    <location>
        <begin position="110"/>
        <end position="128"/>
    </location>
</feature>
<dbReference type="PANTHER" id="PTHR22911">
    <property type="entry name" value="ACYL-MALONYL CONDENSING ENZYME-RELATED"/>
    <property type="match status" value="1"/>
</dbReference>
<evidence type="ECO:0000256" key="5">
    <source>
        <dbReference type="SAM" id="Phobius"/>
    </source>
</evidence>
<feature type="transmembrane region" description="Helical" evidence="5">
    <location>
        <begin position="82"/>
        <end position="103"/>
    </location>
</feature>
<dbReference type="Gene3D" id="1.10.3730.20">
    <property type="match status" value="1"/>
</dbReference>
<evidence type="ECO:0000313" key="7">
    <source>
        <dbReference type="EMBL" id="KAB2809860.1"/>
    </source>
</evidence>
<protein>
    <submittedName>
        <fullName evidence="7">DMT family transporter</fullName>
    </submittedName>
</protein>
<evidence type="ECO:0000256" key="4">
    <source>
        <dbReference type="ARBA" id="ARBA00023136"/>
    </source>
</evidence>
<keyword evidence="4 5" id="KW-0472">Membrane</keyword>
<gene>
    <name evidence="7" type="ORF">F8C67_09655</name>
</gene>
<feature type="transmembrane region" description="Helical" evidence="5">
    <location>
        <begin position="251"/>
        <end position="270"/>
    </location>
</feature>
<evidence type="ECO:0000313" key="8">
    <source>
        <dbReference type="Proteomes" id="UP000468650"/>
    </source>
</evidence>
<dbReference type="Pfam" id="PF00892">
    <property type="entry name" value="EamA"/>
    <property type="match status" value="2"/>
</dbReference>
<feature type="transmembrane region" description="Helical" evidence="5">
    <location>
        <begin position="134"/>
        <end position="154"/>
    </location>
</feature>
<accession>A0A6N6RFD2</accession>
<dbReference type="InterPro" id="IPR000620">
    <property type="entry name" value="EamA_dom"/>
</dbReference>
<feature type="transmembrane region" description="Helical" evidence="5">
    <location>
        <begin position="197"/>
        <end position="214"/>
    </location>
</feature>
<evidence type="ECO:0000256" key="2">
    <source>
        <dbReference type="ARBA" id="ARBA00022692"/>
    </source>
</evidence>
<dbReference type="OrthoDB" id="597549at2"/>
<sequence length="279" mass="30866">MLISVIGFALMNLVVKFLGNRIPAPELVFFRSVVSLGLSLWYITRRKLKPLGNNRKWLVLRGVFGVTALTSFFYTLQHLPLSAAIVIQYLSPIFTALFATWLLKEVVKGYQWLFFVISFAGIALIRGFEETIDTTYLILGIVSSVFAGLAYNAIGKLAKTDDPVVVVFYFPLIATPIMALLGLTGIVDFVMPIGREWLLLLLMGVLTQIAQVYMTKAFQSSSLSGLAGMKYLGIIFALSFDYFIFGVTYGWITIAGMGLVIGGVLLNLFFKPRKSPKAS</sequence>